<evidence type="ECO:0000256" key="2">
    <source>
        <dbReference type="SAM" id="MobiDB-lite"/>
    </source>
</evidence>
<evidence type="ECO:0000313" key="5">
    <source>
        <dbReference type="Proteomes" id="UP001234989"/>
    </source>
</evidence>
<dbReference type="AlphaFoldDB" id="A0AAF0TK88"/>
<accession>A0AAF0TK88</accession>
<feature type="region of interest" description="Disordered" evidence="2">
    <location>
        <begin position="145"/>
        <end position="285"/>
    </location>
</feature>
<feature type="chain" id="PRO_5042128093" evidence="3">
    <location>
        <begin position="29"/>
        <end position="457"/>
    </location>
</feature>
<dbReference type="PRINTS" id="PR01217">
    <property type="entry name" value="PRICHEXTENSN"/>
</dbReference>
<reference evidence="4" key="1">
    <citation type="submission" date="2023-08" db="EMBL/GenBank/DDBJ databases">
        <title>A de novo genome assembly of Solanum verrucosum Schlechtendal, a Mexican diploid species geographically isolated from the other diploid A-genome species in potato relatives.</title>
        <authorList>
            <person name="Hosaka K."/>
        </authorList>
    </citation>
    <scope>NUCLEOTIDE SEQUENCE</scope>
    <source>
        <tissue evidence="4">Young leaves</tissue>
    </source>
</reference>
<name>A0AAF0TK88_SOLVR</name>
<organism evidence="4 5">
    <name type="scientific">Solanum verrucosum</name>
    <dbReference type="NCBI Taxonomy" id="315347"/>
    <lineage>
        <taxon>Eukaryota</taxon>
        <taxon>Viridiplantae</taxon>
        <taxon>Streptophyta</taxon>
        <taxon>Embryophyta</taxon>
        <taxon>Tracheophyta</taxon>
        <taxon>Spermatophyta</taxon>
        <taxon>Magnoliopsida</taxon>
        <taxon>eudicotyledons</taxon>
        <taxon>Gunneridae</taxon>
        <taxon>Pentapetalae</taxon>
        <taxon>asterids</taxon>
        <taxon>lamiids</taxon>
        <taxon>Solanales</taxon>
        <taxon>Solanaceae</taxon>
        <taxon>Solanoideae</taxon>
        <taxon>Solaneae</taxon>
        <taxon>Solanum</taxon>
    </lineage>
</organism>
<protein>
    <submittedName>
        <fullName evidence="4">Uncharacterized protein</fullName>
    </submittedName>
</protein>
<feature type="compositionally biased region" description="Pro residues" evidence="2">
    <location>
        <begin position="153"/>
        <end position="167"/>
    </location>
</feature>
<keyword evidence="5" id="KW-1185">Reference proteome</keyword>
<evidence type="ECO:0000313" key="4">
    <source>
        <dbReference type="EMBL" id="WMV16015.1"/>
    </source>
</evidence>
<feature type="signal peptide" evidence="3">
    <location>
        <begin position="1"/>
        <end position="28"/>
    </location>
</feature>
<gene>
    <name evidence="4" type="ORF">MTR67_009400</name>
</gene>
<dbReference type="Pfam" id="PF01190">
    <property type="entry name" value="Pollen_Ole_e_1"/>
    <property type="match status" value="1"/>
</dbReference>
<dbReference type="GO" id="GO:0071944">
    <property type="term" value="C:cell periphery"/>
    <property type="evidence" value="ECO:0007669"/>
    <property type="project" value="TreeGrafter"/>
</dbReference>
<dbReference type="PANTHER" id="PTHR33470">
    <property type="entry name" value="OS01G0164075 PROTEIN"/>
    <property type="match status" value="1"/>
</dbReference>
<feature type="region of interest" description="Disordered" evidence="2">
    <location>
        <begin position="69"/>
        <end position="115"/>
    </location>
</feature>
<sequence>MVVVSGKSLLIQLLLVVLFASLSKLSHGKGSDPVLSTSGRPFFDIEIPELVPGIPNEFFLNMPFISASPSPPPPPPSLPPPPPSPPPPSSPPPPRQSPPPPKQSPPPPSTDSFFIPPFVIPPIDIPPLIPPLLPVIPSIINPTPSSQLSPPLLKSPPSPSQCKPSPPDKILKLTPPPPAKQPPVKAPPPAKQPPPPPTQAPSPSPARQPTPPPVKAPSPSPARQPTPPPVKAPSPSPARQPTPPPPPPSKKSPPPAPPPSIANPPVMAPSPSPAPHPPVIIAPFPSSPDAKPPVIPRRPVKPILPPSLPAVKTLTVNGVVYCKPCNSYGAPNLLNATPLQGASARLVCYNGKNAIVQSAITDKNGEFRLTPKSLIGADIGKCKVYLVKSPNPTCNVPTNFNGGKTGALLQHVVPPKPPIVTPAVIVPVQPPMSDLYGVGPFIFEASSKVPCAMHRKL</sequence>
<keyword evidence="1 3" id="KW-0732">Signal</keyword>
<dbReference type="PANTHER" id="PTHR33470:SF30">
    <property type="entry name" value="PISTIL-SPECIFIC EXTENSIN-LIKE PROTEIN"/>
    <property type="match status" value="1"/>
</dbReference>
<dbReference type="Proteomes" id="UP001234989">
    <property type="component" value="Chromosome 2"/>
</dbReference>
<feature type="compositionally biased region" description="Pro residues" evidence="2">
    <location>
        <begin position="69"/>
        <end position="109"/>
    </location>
</feature>
<evidence type="ECO:0000256" key="3">
    <source>
        <dbReference type="SAM" id="SignalP"/>
    </source>
</evidence>
<feature type="compositionally biased region" description="Pro residues" evidence="2">
    <location>
        <begin position="174"/>
        <end position="280"/>
    </location>
</feature>
<proteinExistence type="predicted"/>
<evidence type="ECO:0000256" key="1">
    <source>
        <dbReference type="ARBA" id="ARBA00022729"/>
    </source>
</evidence>
<dbReference type="EMBL" id="CP133613">
    <property type="protein sequence ID" value="WMV16015.1"/>
    <property type="molecule type" value="Genomic_DNA"/>
</dbReference>